<gene>
    <name evidence="9" type="primary">LOC111300526</name>
</gene>
<dbReference type="OrthoDB" id="1727045at2759"/>
<dbReference type="KEGG" id="dzi:111300526"/>
<feature type="transmembrane region" description="Helical" evidence="6">
    <location>
        <begin position="285"/>
        <end position="306"/>
    </location>
</feature>
<feature type="transmembrane region" description="Helical" evidence="6">
    <location>
        <begin position="222"/>
        <end position="243"/>
    </location>
</feature>
<keyword evidence="8" id="KW-1185">Reference proteome</keyword>
<protein>
    <recommendedName>
        <fullName evidence="6">WAT1-related protein</fullName>
    </recommendedName>
</protein>
<dbReference type="InterPro" id="IPR030184">
    <property type="entry name" value="WAT1-related"/>
</dbReference>
<evidence type="ECO:0000256" key="6">
    <source>
        <dbReference type="RuleBase" id="RU363077"/>
    </source>
</evidence>
<feature type="transmembrane region" description="Helical" evidence="6">
    <location>
        <begin position="137"/>
        <end position="155"/>
    </location>
</feature>
<feature type="transmembrane region" description="Helical" evidence="6">
    <location>
        <begin position="312"/>
        <end position="330"/>
    </location>
</feature>
<proteinExistence type="inferred from homology"/>
<dbReference type="InterPro" id="IPR000620">
    <property type="entry name" value="EamA_dom"/>
</dbReference>
<accession>A0A6P5ZHR3</accession>
<evidence type="ECO:0000256" key="5">
    <source>
        <dbReference type="ARBA" id="ARBA00023136"/>
    </source>
</evidence>
<evidence type="ECO:0000256" key="1">
    <source>
        <dbReference type="ARBA" id="ARBA00004141"/>
    </source>
</evidence>
<comment type="similarity">
    <text evidence="2 6">Belongs to the drug/metabolite transporter (DMT) superfamily. Plant drug/metabolite exporter (P-DME) (TC 2.A.7.4) family.</text>
</comment>
<evidence type="ECO:0000313" key="9">
    <source>
        <dbReference type="RefSeq" id="XP_022751891.1"/>
    </source>
</evidence>
<feature type="transmembrane region" description="Helical" evidence="6">
    <location>
        <begin position="255"/>
        <end position="278"/>
    </location>
</feature>
<dbReference type="Pfam" id="PF00892">
    <property type="entry name" value="EamA"/>
    <property type="match status" value="2"/>
</dbReference>
<dbReference type="PANTHER" id="PTHR31218">
    <property type="entry name" value="WAT1-RELATED PROTEIN"/>
    <property type="match status" value="1"/>
</dbReference>
<dbReference type="AlphaFoldDB" id="A0A6P5ZHR3"/>
<feature type="transmembrane region" description="Helical" evidence="6">
    <location>
        <begin position="190"/>
        <end position="210"/>
    </location>
</feature>
<evidence type="ECO:0000259" key="7">
    <source>
        <dbReference type="Pfam" id="PF00892"/>
    </source>
</evidence>
<dbReference type="SUPFAM" id="SSF103481">
    <property type="entry name" value="Multidrug resistance efflux transporter EmrE"/>
    <property type="match status" value="2"/>
</dbReference>
<evidence type="ECO:0000313" key="8">
    <source>
        <dbReference type="Proteomes" id="UP000515121"/>
    </source>
</evidence>
<evidence type="ECO:0000256" key="4">
    <source>
        <dbReference type="ARBA" id="ARBA00022989"/>
    </source>
</evidence>
<dbReference type="GO" id="GO:0022857">
    <property type="term" value="F:transmembrane transporter activity"/>
    <property type="evidence" value="ECO:0007669"/>
    <property type="project" value="InterPro"/>
</dbReference>
<keyword evidence="5 6" id="KW-0472">Membrane</keyword>
<reference evidence="9" key="1">
    <citation type="submission" date="2025-08" db="UniProtKB">
        <authorList>
            <consortium name="RefSeq"/>
        </authorList>
    </citation>
    <scope>IDENTIFICATION</scope>
    <source>
        <tissue evidence="9">Fruit stalk</tissue>
    </source>
</reference>
<feature type="transmembrane region" description="Helical" evidence="6">
    <location>
        <begin position="75"/>
        <end position="97"/>
    </location>
</feature>
<dbReference type="Proteomes" id="UP000515121">
    <property type="component" value="Unplaced"/>
</dbReference>
<feature type="transmembrane region" description="Helical" evidence="6">
    <location>
        <begin position="40"/>
        <end position="63"/>
    </location>
</feature>
<sequence>MARRYCYKEVLPFTAMVAVECGNVGVNILFKAATSKGMSYYIFITYSYAIATLVLLPLPFIFYSRAVLPPLKFHLISRICLLGLIGFSAQICTYKGIEYSSPTLASAVGNLSPAFTFILAILFRMEKVALRSSTTQAKIMGTIVSISGALVVVLYKGPKVFSSSPLTSSSSSSSSVLLQWPPESSAQSNWVIGGVLIAVAYLLYSFWYIIQTQVMEIYPQELTVAFFYNLCATFIATPVSLIAESKLSSWRLTQSIAVVTVLYSGVFSSFSSSVHIWGLHLKGPVYVVIFKPLSIAIAAFMSAIFLGDTLHLGSVIGAIILSMGFYAVIWGKANEEERIDDDTALGSLGRLSNDKAPLLQSHKVEDI</sequence>
<evidence type="ECO:0000256" key="3">
    <source>
        <dbReference type="ARBA" id="ARBA00022692"/>
    </source>
</evidence>
<feature type="transmembrane region" description="Helical" evidence="6">
    <location>
        <begin position="103"/>
        <end position="125"/>
    </location>
</feature>
<dbReference type="InterPro" id="IPR037185">
    <property type="entry name" value="EmrE-like"/>
</dbReference>
<keyword evidence="4 6" id="KW-1133">Transmembrane helix</keyword>
<feature type="domain" description="EamA" evidence="7">
    <location>
        <begin position="26"/>
        <end position="153"/>
    </location>
</feature>
<comment type="subcellular location">
    <subcellularLocation>
        <location evidence="1 6">Membrane</location>
        <topology evidence="1 6">Multi-pass membrane protein</topology>
    </subcellularLocation>
</comment>
<dbReference type="RefSeq" id="XP_022751891.1">
    <property type="nucleotide sequence ID" value="XM_022896156.1"/>
</dbReference>
<feature type="domain" description="EamA" evidence="7">
    <location>
        <begin position="193"/>
        <end position="328"/>
    </location>
</feature>
<dbReference type="GeneID" id="111300526"/>
<evidence type="ECO:0000256" key="2">
    <source>
        <dbReference type="ARBA" id="ARBA00007635"/>
    </source>
</evidence>
<organism evidence="8 9">
    <name type="scientific">Durio zibethinus</name>
    <name type="common">Durian</name>
    <dbReference type="NCBI Taxonomy" id="66656"/>
    <lineage>
        <taxon>Eukaryota</taxon>
        <taxon>Viridiplantae</taxon>
        <taxon>Streptophyta</taxon>
        <taxon>Embryophyta</taxon>
        <taxon>Tracheophyta</taxon>
        <taxon>Spermatophyta</taxon>
        <taxon>Magnoliopsida</taxon>
        <taxon>eudicotyledons</taxon>
        <taxon>Gunneridae</taxon>
        <taxon>Pentapetalae</taxon>
        <taxon>rosids</taxon>
        <taxon>malvids</taxon>
        <taxon>Malvales</taxon>
        <taxon>Malvaceae</taxon>
        <taxon>Helicteroideae</taxon>
        <taxon>Durio</taxon>
    </lineage>
</organism>
<keyword evidence="3 6" id="KW-0812">Transmembrane</keyword>
<dbReference type="GO" id="GO:0016020">
    <property type="term" value="C:membrane"/>
    <property type="evidence" value="ECO:0007669"/>
    <property type="project" value="UniProtKB-SubCell"/>
</dbReference>
<name>A0A6P5ZHR3_DURZI</name>